<evidence type="ECO:0000256" key="2">
    <source>
        <dbReference type="SAM" id="SignalP"/>
    </source>
</evidence>
<proteinExistence type="predicted"/>
<keyword evidence="2" id="KW-0732">Signal</keyword>
<evidence type="ECO:0000313" key="4">
    <source>
        <dbReference type="Proteomes" id="UP001500279"/>
    </source>
</evidence>
<dbReference type="RefSeq" id="WP_141288089.1">
    <property type="nucleotide sequence ID" value="NZ_BAAAEW010000045.1"/>
</dbReference>
<evidence type="ECO:0000313" key="3">
    <source>
        <dbReference type="EMBL" id="GAA0767333.1"/>
    </source>
</evidence>
<reference evidence="3 4" key="1">
    <citation type="journal article" date="2019" name="Int. J. Syst. Evol. Microbiol.">
        <title>The Global Catalogue of Microorganisms (GCM) 10K type strain sequencing project: providing services to taxonomists for standard genome sequencing and annotation.</title>
        <authorList>
            <consortium name="The Broad Institute Genomics Platform"/>
            <consortium name="The Broad Institute Genome Sequencing Center for Infectious Disease"/>
            <person name="Wu L."/>
            <person name="Ma J."/>
        </authorList>
    </citation>
    <scope>NUCLEOTIDE SEQUENCE [LARGE SCALE GENOMIC DNA]</scope>
    <source>
        <strain evidence="3 4">JCM 15503</strain>
    </source>
</reference>
<accession>A0ABN1KIF5</accession>
<feature type="compositionally biased region" description="Pro residues" evidence="1">
    <location>
        <begin position="93"/>
        <end position="104"/>
    </location>
</feature>
<feature type="chain" id="PRO_5046333604" evidence="2">
    <location>
        <begin position="26"/>
        <end position="130"/>
    </location>
</feature>
<dbReference type="EMBL" id="BAAAEW010000045">
    <property type="protein sequence ID" value="GAA0767333.1"/>
    <property type="molecule type" value="Genomic_DNA"/>
</dbReference>
<keyword evidence="4" id="KW-1185">Reference proteome</keyword>
<organism evidence="3 4">
    <name type="scientific">Ideonella azotifigens</name>
    <dbReference type="NCBI Taxonomy" id="513160"/>
    <lineage>
        <taxon>Bacteria</taxon>
        <taxon>Pseudomonadati</taxon>
        <taxon>Pseudomonadota</taxon>
        <taxon>Betaproteobacteria</taxon>
        <taxon>Burkholderiales</taxon>
        <taxon>Sphaerotilaceae</taxon>
        <taxon>Ideonella</taxon>
    </lineage>
</organism>
<evidence type="ECO:0000256" key="1">
    <source>
        <dbReference type="SAM" id="MobiDB-lite"/>
    </source>
</evidence>
<feature type="compositionally biased region" description="Low complexity" evidence="1">
    <location>
        <begin position="60"/>
        <end position="92"/>
    </location>
</feature>
<feature type="signal peptide" evidence="2">
    <location>
        <begin position="1"/>
        <end position="25"/>
    </location>
</feature>
<comment type="caution">
    <text evidence="3">The sequence shown here is derived from an EMBL/GenBank/DDBJ whole genome shotgun (WGS) entry which is preliminary data.</text>
</comment>
<name>A0ABN1KIF5_9BURK</name>
<feature type="region of interest" description="Disordered" evidence="1">
    <location>
        <begin position="29"/>
        <end position="130"/>
    </location>
</feature>
<protein>
    <submittedName>
        <fullName evidence="3">Uncharacterized protein</fullName>
    </submittedName>
</protein>
<gene>
    <name evidence="3" type="ORF">GCM10009107_56210</name>
</gene>
<sequence>MKMNKTLLSVVTAAAVAGALSMAYAQSEPNLPVQPDTPTAVEPHATQVATPMVPPPGDFTGSQSSGTTTTTVEAPQPVVTVTPPATVAYTAPAPAPAAPAPETSPPVDNSAPAPIDNTPTTMPAPQADRN</sequence>
<dbReference type="Proteomes" id="UP001500279">
    <property type="component" value="Unassembled WGS sequence"/>
</dbReference>